<name>A0ABN2SFA0_9PSEU</name>
<accession>A0ABN2SFA0</accession>
<dbReference type="PANTHER" id="PTHR42804:SF1">
    <property type="entry name" value="ALDEHYDE DEHYDROGENASE-RELATED"/>
    <property type="match status" value="1"/>
</dbReference>
<gene>
    <name evidence="6" type="ORF">GCM10009754_74320</name>
</gene>
<organism evidence="6 7">
    <name type="scientific">Amycolatopsis minnesotensis</name>
    <dbReference type="NCBI Taxonomy" id="337894"/>
    <lineage>
        <taxon>Bacteria</taxon>
        <taxon>Bacillati</taxon>
        <taxon>Actinomycetota</taxon>
        <taxon>Actinomycetes</taxon>
        <taxon>Pseudonocardiales</taxon>
        <taxon>Pseudonocardiaceae</taxon>
        <taxon>Amycolatopsis</taxon>
    </lineage>
</organism>
<protein>
    <submittedName>
        <fullName evidence="6">Aldehyde dehydrogenase</fullName>
    </submittedName>
</protein>
<dbReference type="InterPro" id="IPR015590">
    <property type="entry name" value="Aldehyde_DH_dom"/>
</dbReference>
<evidence type="ECO:0000256" key="3">
    <source>
        <dbReference type="PROSITE-ProRule" id="PRU10007"/>
    </source>
</evidence>
<comment type="similarity">
    <text evidence="1 4">Belongs to the aldehyde dehydrogenase family.</text>
</comment>
<dbReference type="PROSITE" id="PS00687">
    <property type="entry name" value="ALDEHYDE_DEHYDR_GLU"/>
    <property type="match status" value="1"/>
</dbReference>
<dbReference type="InterPro" id="IPR016163">
    <property type="entry name" value="Ald_DH_C"/>
</dbReference>
<dbReference type="InterPro" id="IPR016162">
    <property type="entry name" value="Ald_DH_N"/>
</dbReference>
<keyword evidence="2 4" id="KW-0560">Oxidoreductase</keyword>
<dbReference type="Proteomes" id="UP001501116">
    <property type="component" value="Unassembled WGS sequence"/>
</dbReference>
<evidence type="ECO:0000256" key="4">
    <source>
        <dbReference type="RuleBase" id="RU003345"/>
    </source>
</evidence>
<dbReference type="SUPFAM" id="SSF53720">
    <property type="entry name" value="ALDH-like"/>
    <property type="match status" value="1"/>
</dbReference>
<evidence type="ECO:0000256" key="1">
    <source>
        <dbReference type="ARBA" id="ARBA00009986"/>
    </source>
</evidence>
<dbReference type="Gene3D" id="3.40.309.10">
    <property type="entry name" value="Aldehyde Dehydrogenase, Chain A, domain 2"/>
    <property type="match status" value="1"/>
</dbReference>
<evidence type="ECO:0000256" key="2">
    <source>
        <dbReference type="ARBA" id="ARBA00023002"/>
    </source>
</evidence>
<keyword evidence="7" id="KW-1185">Reference proteome</keyword>
<dbReference type="EMBL" id="BAAANN010000042">
    <property type="protein sequence ID" value="GAA1985749.1"/>
    <property type="molecule type" value="Genomic_DNA"/>
</dbReference>
<dbReference type="RefSeq" id="WP_344429766.1">
    <property type="nucleotide sequence ID" value="NZ_BAAANN010000042.1"/>
</dbReference>
<feature type="domain" description="Aldehyde dehydrogenase" evidence="5">
    <location>
        <begin position="16"/>
        <end position="477"/>
    </location>
</feature>
<sequence length="489" mass="51316">MTTPVLRRELFIDGGWRPSSTGATFGLIDPATEEPFGEAASASAQDAADAVVAARAAFDHGPWPRMSIVDRAGALRRFAKALEDDIEPLAELVMRETGLPRADSIGGTKAMLTVLRYYADLAGGFPLTEQRTGRTGVTALVEKHPVGVVAQIVPWNSPIVMAAFTLPAALLAGCTVVLKPSELTPLSAGYLADAARRADLPPGVLNIVTGLPEASAALVRDPGVDKVSFTGSTATGRAIAAAAAPTLKHLALELGGKAAALVLDDAPLGSLVETIVPAILFNNGQMCLQPSRLVVPAHREEEIVRALAEAFAKVVVGPPADPGTEVGPLIGRAQHERVLGLLRSALEEGGRFVIGGGRPEGRNTGFYVTPTIITGVTPRSRVATEEIFAPVLVVLPYRDEEEALRIVNDTEFGLSNAVYSADPGRALALARRMESGSVNVNNGQYLDVAIPFGGVKQSGYGLELGPEGLDAYFETRVIYLDAEPFHGLG</sequence>
<evidence type="ECO:0000313" key="7">
    <source>
        <dbReference type="Proteomes" id="UP001501116"/>
    </source>
</evidence>
<dbReference type="InterPro" id="IPR016161">
    <property type="entry name" value="Ald_DH/histidinol_DH"/>
</dbReference>
<evidence type="ECO:0000259" key="5">
    <source>
        <dbReference type="Pfam" id="PF00171"/>
    </source>
</evidence>
<dbReference type="InterPro" id="IPR029510">
    <property type="entry name" value="Ald_DH_CS_GLU"/>
</dbReference>
<dbReference type="Pfam" id="PF00171">
    <property type="entry name" value="Aldedh"/>
    <property type="match status" value="1"/>
</dbReference>
<dbReference type="PANTHER" id="PTHR42804">
    <property type="entry name" value="ALDEHYDE DEHYDROGENASE"/>
    <property type="match status" value="1"/>
</dbReference>
<proteinExistence type="inferred from homology"/>
<dbReference type="Gene3D" id="3.40.605.10">
    <property type="entry name" value="Aldehyde Dehydrogenase, Chain A, domain 1"/>
    <property type="match status" value="1"/>
</dbReference>
<reference evidence="6 7" key="1">
    <citation type="journal article" date="2019" name="Int. J. Syst. Evol. Microbiol.">
        <title>The Global Catalogue of Microorganisms (GCM) 10K type strain sequencing project: providing services to taxonomists for standard genome sequencing and annotation.</title>
        <authorList>
            <consortium name="The Broad Institute Genomics Platform"/>
            <consortium name="The Broad Institute Genome Sequencing Center for Infectious Disease"/>
            <person name="Wu L."/>
            <person name="Ma J."/>
        </authorList>
    </citation>
    <scope>NUCLEOTIDE SEQUENCE [LARGE SCALE GENOMIC DNA]</scope>
    <source>
        <strain evidence="6 7">JCM 14545</strain>
    </source>
</reference>
<feature type="active site" evidence="3">
    <location>
        <position position="253"/>
    </location>
</feature>
<comment type="caution">
    <text evidence="6">The sequence shown here is derived from an EMBL/GenBank/DDBJ whole genome shotgun (WGS) entry which is preliminary data.</text>
</comment>
<evidence type="ECO:0000313" key="6">
    <source>
        <dbReference type="EMBL" id="GAA1985749.1"/>
    </source>
</evidence>